<dbReference type="InterPro" id="IPR005738">
    <property type="entry name" value="TopoIII"/>
</dbReference>
<dbReference type="EC" id="5.6.2.1" evidence="3"/>
<dbReference type="SUPFAM" id="SSF56712">
    <property type="entry name" value="Prokaryotic type I DNA topoisomerase"/>
    <property type="match status" value="1"/>
</dbReference>
<dbReference type="PANTHER" id="PTHR11390">
    <property type="entry name" value="PROKARYOTIC DNA TOPOISOMERASE"/>
    <property type="match status" value="1"/>
</dbReference>
<dbReference type="Gene3D" id="1.10.290.10">
    <property type="entry name" value="Topoisomerase I, domain 4"/>
    <property type="match status" value="1"/>
</dbReference>
<dbReference type="InterPro" id="IPR023406">
    <property type="entry name" value="Topo_IA_AS"/>
</dbReference>
<dbReference type="InterPro" id="IPR000380">
    <property type="entry name" value="Topo_IA"/>
</dbReference>
<dbReference type="InterPro" id="IPR003601">
    <property type="entry name" value="Topo_IA_2"/>
</dbReference>
<dbReference type="SMART" id="SM00436">
    <property type="entry name" value="TOP1Bc"/>
    <property type="match status" value="1"/>
</dbReference>
<protein>
    <recommendedName>
        <fullName evidence="3">DNA topoisomerase</fullName>
        <ecNumber evidence="3">5.6.2.1</ecNumber>
    </recommendedName>
    <alternativeName>
        <fullName evidence="12">Omega-protein</fullName>
    </alternativeName>
    <alternativeName>
        <fullName evidence="11">Relaxing enzyme</fullName>
    </alternativeName>
    <alternativeName>
        <fullName evidence="9">Swivelase</fullName>
    </alternativeName>
    <alternativeName>
        <fullName evidence="10">Untwisting enzyme</fullName>
    </alternativeName>
</protein>
<evidence type="ECO:0000259" key="14">
    <source>
        <dbReference type="PROSITE" id="PS50880"/>
    </source>
</evidence>
<dbReference type="InterPro" id="IPR006171">
    <property type="entry name" value="TOPRIM_dom"/>
</dbReference>
<accession>A0ABQ6H0F0</accession>
<evidence type="ECO:0000256" key="11">
    <source>
        <dbReference type="ARBA" id="ARBA00032235"/>
    </source>
</evidence>
<dbReference type="InterPro" id="IPR023405">
    <property type="entry name" value="Topo_IA_core_domain"/>
</dbReference>
<dbReference type="InterPro" id="IPR034144">
    <property type="entry name" value="TOPRIM_TopoIII"/>
</dbReference>
<evidence type="ECO:0000256" key="3">
    <source>
        <dbReference type="ARBA" id="ARBA00012891"/>
    </source>
</evidence>
<name>A0ABQ6H0F0_9GAMM</name>
<evidence type="ECO:0000256" key="13">
    <source>
        <dbReference type="SAM" id="MobiDB-lite"/>
    </source>
</evidence>
<keyword evidence="8" id="KW-0413">Isomerase</keyword>
<dbReference type="PROSITE" id="PS50880">
    <property type="entry name" value="TOPRIM"/>
    <property type="match status" value="1"/>
</dbReference>
<dbReference type="SMART" id="SM00437">
    <property type="entry name" value="TOP1Ac"/>
    <property type="match status" value="1"/>
</dbReference>
<gene>
    <name evidence="16" type="primary">topB</name>
    <name evidence="16" type="ORF">theurythT_11250</name>
</gene>
<dbReference type="Pfam" id="PF01751">
    <property type="entry name" value="Toprim"/>
    <property type="match status" value="1"/>
</dbReference>
<sequence length="642" mass="72371">MNLYIAEKPSLAKAIVAALPKPHKKQKGYIEVGNGDIVSWCIGHILEQAKPQAYDSKYQKWHFEHLPIEPQVWQLVPKSASKAQLSILTKLIKKASTIIHAGDPDREGQLLVDEVIDYVKVPSAKKAKIQRLLINDLNLQAVKKSLNNLQPNQNFVPLSVSALARARADWLYGINLTRALTIRGQKSGFNSVLSVGRVQTPVLGLVVERDKQIEDFTPHDYFDVKATLQTDSRESFDAKWIPSEACEPHMDEEQRIINKALAEHVKKRITQQPGAVVHAEQKKKKQVAPLPYNLSALQIDAAKRFSMNAKLVLDICQSLYEKHQIITYPRSDCRYLPTSQFSEATSIIKMLANNDEPLASAAKKADSTRKSRAWNNQKVGAHHAIIPTLKKPQFERLNTFEKNIYQLVSQQYLAQFYMDYQYIEQIIDTEIEGGLFRAKCSSTVEAGWKTLLAPKHQEESGATLPQLNKGDKLFCSAAQLIEKQTQPPKAFNDATLLAAMTNIAKFVRDPDIKKQLKETDGLGTEATRAGIIDLLFKRNYLVRQGKQIHASPLGKSFVEALPLSTTQPDMTAHWESSLNLMTQKKCSYQAFMNELSQHLNLLINTAANIQFTDLPKVDKPAYKKSRRRKATYANKKKTTKQA</sequence>
<organism evidence="16 17">
    <name type="scientific">Thalassotalea eurytherma</name>
    <dbReference type="NCBI Taxonomy" id="1144278"/>
    <lineage>
        <taxon>Bacteria</taxon>
        <taxon>Pseudomonadati</taxon>
        <taxon>Pseudomonadota</taxon>
        <taxon>Gammaproteobacteria</taxon>
        <taxon>Alteromonadales</taxon>
        <taxon>Colwelliaceae</taxon>
        <taxon>Thalassotalea</taxon>
    </lineage>
</organism>
<evidence type="ECO:0000256" key="7">
    <source>
        <dbReference type="ARBA" id="ARBA00023125"/>
    </source>
</evidence>
<dbReference type="Gene3D" id="1.10.460.10">
    <property type="entry name" value="Topoisomerase I, domain 2"/>
    <property type="match status" value="1"/>
</dbReference>
<evidence type="ECO:0000256" key="12">
    <source>
        <dbReference type="ARBA" id="ARBA00032877"/>
    </source>
</evidence>
<dbReference type="InterPro" id="IPR013497">
    <property type="entry name" value="Topo_IA_cen"/>
</dbReference>
<dbReference type="SMART" id="SM00493">
    <property type="entry name" value="TOPRIM"/>
    <property type="match status" value="1"/>
</dbReference>
<reference evidence="16 17" key="1">
    <citation type="submission" date="2023-03" db="EMBL/GenBank/DDBJ databases">
        <title>Draft genome sequence of Thalassotalea eurytherma JCM 18482T.</title>
        <authorList>
            <person name="Sawabe T."/>
        </authorList>
    </citation>
    <scope>NUCLEOTIDE SEQUENCE [LARGE SCALE GENOMIC DNA]</scope>
    <source>
        <strain evidence="16 17">JCM 18482</strain>
    </source>
</reference>
<dbReference type="CDD" id="cd03362">
    <property type="entry name" value="TOPRIM_TopoIA_TopoIII"/>
    <property type="match status" value="1"/>
</dbReference>
<feature type="domain" description="Toprim" evidence="14">
    <location>
        <begin position="1"/>
        <end position="134"/>
    </location>
</feature>
<comment type="catalytic activity">
    <reaction evidence="1">
        <text>ATP-independent breakage of single-stranded DNA, followed by passage and rejoining.</text>
        <dbReference type="EC" id="5.6.2.1"/>
    </reaction>
</comment>
<dbReference type="Gene3D" id="2.70.20.10">
    <property type="entry name" value="Topoisomerase I, domain 3"/>
    <property type="match status" value="1"/>
</dbReference>
<dbReference type="InterPro" id="IPR013826">
    <property type="entry name" value="Topo_IA_cen_sub3"/>
</dbReference>
<evidence type="ECO:0000259" key="15">
    <source>
        <dbReference type="PROSITE" id="PS52039"/>
    </source>
</evidence>
<comment type="similarity">
    <text evidence="2">Belongs to the type IA topoisomerase family.</text>
</comment>
<keyword evidence="17" id="KW-1185">Reference proteome</keyword>
<dbReference type="RefSeq" id="WP_284207012.1">
    <property type="nucleotide sequence ID" value="NZ_BSSU01000005.1"/>
</dbReference>
<evidence type="ECO:0000313" key="16">
    <source>
        <dbReference type="EMBL" id="GLX81673.1"/>
    </source>
</evidence>
<dbReference type="InterPro" id="IPR013824">
    <property type="entry name" value="Topo_IA_cen_sub1"/>
</dbReference>
<feature type="compositionally biased region" description="Basic residues" evidence="13">
    <location>
        <begin position="622"/>
        <end position="642"/>
    </location>
</feature>
<proteinExistence type="inferred from homology"/>
<keyword evidence="6" id="KW-0799">Topoisomerase</keyword>
<comment type="caution">
    <text evidence="16">The sequence shown here is derived from an EMBL/GenBank/DDBJ whole genome shotgun (WGS) entry which is preliminary data.</text>
</comment>
<dbReference type="PANTHER" id="PTHR11390:SF21">
    <property type="entry name" value="DNA TOPOISOMERASE 3-ALPHA"/>
    <property type="match status" value="1"/>
</dbReference>
<evidence type="ECO:0000256" key="5">
    <source>
        <dbReference type="ARBA" id="ARBA00022842"/>
    </source>
</evidence>
<evidence type="ECO:0000256" key="2">
    <source>
        <dbReference type="ARBA" id="ARBA00009446"/>
    </source>
</evidence>
<dbReference type="EMBL" id="BSSU01000005">
    <property type="protein sequence ID" value="GLX81673.1"/>
    <property type="molecule type" value="Genomic_DNA"/>
</dbReference>
<evidence type="ECO:0000256" key="4">
    <source>
        <dbReference type="ARBA" id="ARBA00022723"/>
    </source>
</evidence>
<evidence type="ECO:0000256" key="9">
    <source>
        <dbReference type="ARBA" id="ARBA00030003"/>
    </source>
</evidence>
<evidence type="ECO:0000256" key="1">
    <source>
        <dbReference type="ARBA" id="ARBA00000213"/>
    </source>
</evidence>
<keyword evidence="4" id="KW-0479">Metal-binding</keyword>
<dbReference type="Proteomes" id="UP001157133">
    <property type="component" value="Unassembled WGS sequence"/>
</dbReference>
<feature type="domain" description="Topo IA-type catalytic" evidence="15">
    <location>
        <begin position="155"/>
        <end position="603"/>
    </location>
</feature>
<evidence type="ECO:0000313" key="17">
    <source>
        <dbReference type="Proteomes" id="UP001157133"/>
    </source>
</evidence>
<dbReference type="PROSITE" id="PS00396">
    <property type="entry name" value="TOPO_IA_1"/>
    <property type="match status" value="1"/>
</dbReference>
<evidence type="ECO:0000256" key="10">
    <source>
        <dbReference type="ARBA" id="ARBA00031985"/>
    </source>
</evidence>
<dbReference type="NCBIfam" id="NF005829">
    <property type="entry name" value="PRK07726.1"/>
    <property type="match status" value="1"/>
</dbReference>
<dbReference type="Gene3D" id="3.40.50.140">
    <property type="match status" value="1"/>
</dbReference>
<dbReference type="InterPro" id="IPR013825">
    <property type="entry name" value="Topo_IA_cen_sub2"/>
</dbReference>
<dbReference type="NCBIfam" id="TIGR01056">
    <property type="entry name" value="topB"/>
    <property type="match status" value="1"/>
</dbReference>
<dbReference type="PROSITE" id="PS52039">
    <property type="entry name" value="TOPO_IA_2"/>
    <property type="match status" value="1"/>
</dbReference>
<keyword evidence="5" id="KW-0460">Magnesium</keyword>
<evidence type="ECO:0000256" key="6">
    <source>
        <dbReference type="ARBA" id="ARBA00023029"/>
    </source>
</evidence>
<dbReference type="InterPro" id="IPR003602">
    <property type="entry name" value="Topo_IA_DNA-bd_dom"/>
</dbReference>
<feature type="region of interest" description="Disordered" evidence="13">
    <location>
        <begin position="620"/>
        <end position="642"/>
    </location>
</feature>
<dbReference type="PRINTS" id="PR00417">
    <property type="entry name" value="PRTPISMRASEI"/>
</dbReference>
<evidence type="ECO:0000256" key="8">
    <source>
        <dbReference type="ARBA" id="ARBA00023235"/>
    </source>
</evidence>
<keyword evidence="7" id="KW-0238">DNA-binding</keyword>
<dbReference type="Pfam" id="PF01131">
    <property type="entry name" value="Topoisom_bac"/>
    <property type="match status" value="1"/>
</dbReference>
<dbReference type="CDD" id="cd00186">
    <property type="entry name" value="TOP1Ac"/>
    <property type="match status" value="1"/>
</dbReference>